<evidence type="ECO:0000313" key="2">
    <source>
        <dbReference type="EMBL" id="KAF2716346.1"/>
    </source>
</evidence>
<keyword evidence="1" id="KW-0472">Membrane</keyword>
<name>A0A9P4Q0Q9_9PEZI</name>
<reference evidence="2" key="1">
    <citation type="journal article" date="2020" name="Stud. Mycol.">
        <title>101 Dothideomycetes genomes: a test case for predicting lifestyles and emergence of pathogens.</title>
        <authorList>
            <person name="Haridas S."/>
            <person name="Albert R."/>
            <person name="Binder M."/>
            <person name="Bloem J."/>
            <person name="Labutti K."/>
            <person name="Salamov A."/>
            <person name="Andreopoulos B."/>
            <person name="Baker S."/>
            <person name="Barry K."/>
            <person name="Bills G."/>
            <person name="Bluhm B."/>
            <person name="Cannon C."/>
            <person name="Castanera R."/>
            <person name="Culley D."/>
            <person name="Daum C."/>
            <person name="Ezra D."/>
            <person name="Gonzalez J."/>
            <person name="Henrissat B."/>
            <person name="Kuo A."/>
            <person name="Liang C."/>
            <person name="Lipzen A."/>
            <person name="Lutzoni F."/>
            <person name="Magnuson J."/>
            <person name="Mondo S."/>
            <person name="Nolan M."/>
            <person name="Ohm R."/>
            <person name="Pangilinan J."/>
            <person name="Park H.-J."/>
            <person name="Ramirez L."/>
            <person name="Alfaro M."/>
            <person name="Sun H."/>
            <person name="Tritt A."/>
            <person name="Yoshinaga Y."/>
            <person name="Zwiers L.-H."/>
            <person name="Turgeon B."/>
            <person name="Goodwin S."/>
            <person name="Spatafora J."/>
            <person name="Crous P."/>
            <person name="Grigoriev I."/>
        </authorList>
    </citation>
    <scope>NUCLEOTIDE SEQUENCE</scope>
    <source>
        <strain evidence="2">CBS 116435</strain>
    </source>
</reference>
<comment type="caution">
    <text evidence="2">The sequence shown here is derived from an EMBL/GenBank/DDBJ whole genome shotgun (WGS) entry which is preliminary data.</text>
</comment>
<gene>
    <name evidence="2" type="ORF">K431DRAFT_20162</name>
</gene>
<organism evidence="2 3">
    <name type="scientific">Polychaeton citri CBS 116435</name>
    <dbReference type="NCBI Taxonomy" id="1314669"/>
    <lineage>
        <taxon>Eukaryota</taxon>
        <taxon>Fungi</taxon>
        <taxon>Dikarya</taxon>
        <taxon>Ascomycota</taxon>
        <taxon>Pezizomycotina</taxon>
        <taxon>Dothideomycetes</taxon>
        <taxon>Dothideomycetidae</taxon>
        <taxon>Capnodiales</taxon>
        <taxon>Capnodiaceae</taxon>
        <taxon>Polychaeton</taxon>
    </lineage>
</organism>
<feature type="transmembrane region" description="Helical" evidence="1">
    <location>
        <begin position="15"/>
        <end position="43"/>
    </location>
</feature>
<dbReference type="AlphaFoldDB" id="A0A9P4Q0Q9"/>
<protein>
    <submittedName>
        <fullName evidence="2">Uncharacterized protein</fullName>
    </submittedName>
</protein>
<keyword evidence="1" id="KW-1133">Transmembrane helix</keyword>
<evidence type="ECO:0000313" key="3">
    <source>
        <dbReference type="Proteomes" id="UP000799441"/>
    </source>
</evidence>
<keyword evidence="1" id="KW-0812">Transmembrane</keyword>
<accession>A0A9P4Q0Q9</accession>
<dbReference type="Proteomes" id="UP000799441">
    <property type="component" value="Unassembled WGS sequence"/>
</dbReference>
<dbReference type="EMBL" id="MU003880">
    <property type="protein sequence ID" value="KAF2716346.1"/>
    <property type="molecule type" value="Genomic_DNA"/>
</dbReference>
<proteinExistence type="predicted"/>
<keyword evidence="3" id="KW-1185">Reference proteome</keyword>
<evidence type="ECO:0000256" key="1">
    <source>
        <dbReference type="SAM" id="Phobius"/>
    </source>
</evidence>
<sequence>MRFWLPLSCLMFLTVYWFLVMLGGVARSLMSFIASLLLLYLYLEITVSSTHMREWMFIAFSQSIETDASMLRWLAKWICRLSIPHRELTSAISRL</sequence>